<evidence type="ECO:0000313" key="1">
    <source>
        <dbReference type="EMBL" id="KKL88093.1"/>
    </source>
</evidence>
<gene>
    <name evidence="1" type="ORF">LCGC14_1928180</name>
</gene>
<feature type="non-terminal residue" evidence="1">
    <location>
        <position position="444"/>
    </location>
</feature>
<dbReference type="SUPFAM" id="SSF56281">
    <property type="entry name" value="Metallo-hydrolase/oxidoreductase"/>
    <property type="match status" value="1"/>
</dbReference>
<proteinExistence type="predicted"/>
<dbReference type="Pfam" id="PF23023">
    <property type="entry name" value="Anti-Pycsar_Apyc1"/>
    <property type="match status" value="1"/>
</dbReference>
<comment type="caution">
    <text evidence="1">The sequence shown here is derived from an EMBL/GenBank/DDBJ whole genome shotgun (WGS) entry which is preliminary data.</text>
</comment>
<dbReference type="Gene3D" id="3.60.15.10">
    <property type="entry name" value="Ribonuclease Z/Hydroxyacylglutathione hydrolase-like"/>
    <property type="match status" value="1"/>
</dbReference>
<name>A0A0F9FPA7_9ZZZZ</name>
<dbReference type="AlphaFoldDB" id="A0A0F9FPA7"/>
<protein>
    <recommendedName>
        <fullName evidence="2">Metallo-beta-lactamase domain-containing protein</fullName>
    </recommendedName>
</protein>
<dbReference type="InterPro" id="IPR036866">
    <property type="entry name" value="RibonucZ/Hydroxyglut_hydro"/>
</dbReference>
<evidence type="ECO:0008006" key="2">
    <source>
        <dbReference type="Google" id="ProtNLM"/>
    </source>
</evidence>
<dbReference type="EMBL" id="LAZR01020663">
    <property type="protein sequence ID" value="KKL88093.1"/>
    <property type="molecule type" value="Genomic_DNA"/>
</dbReference>
<organism evidence="1">
    <name type="scientific">marine sediment metagenome</name>
    <dbReference type="NCBI Taxonomy" id="412755"/>
    <lineage>
        <taxon>unclassified sequences</taxon>
        <taxon>metagenomes</taxon>
        <taxon>ecological metagenomes</taxon>
    </lineage>
</organism>
<sequence length="444" mass="51154">MKRNVNGIEVWILGDFGPFSRTGKSIGYQVSIAGRKFLVDCGAPLFDIIGWDEISDIDGLIITHCHDDHKRWFTDIALYYYYSPHINKKLTLITADEVEEELVRGAKPAIDRSLSLDSERMIDIAFEDYVEYRPMGPKTLYNMTSKTPEGKRGELRVVDKDGKTVGPDRAKIILSRKGGRARILFKDPELKEWIEPETFYSYKSEVFYDKDRRFIEGDGFTIESHKAPVWHGIPGTALKFKTRKDTVLFTSDTVHDVELWERLSGQKHEQKLGSMSRDEFESSEMIYGDINDFVERIWSPQRFEEAKATFANSAVIQDISLKNSVVHTDYTSIQRTVLDRDHTILTHSPDNITTEWALCFSEKLYRIEGDRFLEKVGDDLFPFVADLYHKTNGKFFVGVRKKDGLYGVYDNGGVLSVDMNGKRPAGKFKYKVDLYQDIRGEYYP</sequence>
<accession>A0A0F9FPA7</accession>
<reference evidence="1" key="1">
    <citation type="journal article" date="2015" name="Nature">
        <title>Complex archaea that bridge the gap between prokaryotes and eukaryotes.</title>
        <authorList>
            <person name="Spang A."/>
            <person name="Saw J.H."/>
            <person name="Jorgensen S.L."/>
            <person name="Zaremba-Niedzwiedzka K."/>
            <person name="Martijn J."/>
            <person name="Lind A.E."/>
            <person name="van Eijk R."/>
            <person name="Schleper C."/>
            <person name="Guy L."/>
            <person name="Ettema T.J."/>
        </authorList>
    </citation>
    <scope>NUCLEOTIDE SEQUENCE</scope>
</reference>